<comment type="subcellular location">
    <subcellularLocation>
        <location evidence="1">Cell membrane</location>
        <topology evidence="1">Multi-pass membrane protein</topology>
    </subcellularLocation>
</comment>
<feature type="transmembrane region" description="Helical" evidence="6">
    <location>
        <begin position="86"/>
        <end position="103"/>
    </location>
</feature>
<proteinExistence type="predicted"/>
<evidence type="ECO:0008006" key="9">
    <source>
        <dbReference type="Google" id="ProtNLM"/>
    </source>
</evidence>
<keyword evidence="4 6" id="KW-1133">Transmembrane helix</keyword>
<dbReference type="PANTHER" id="PTHR47089">
    <property type="entry name" value="ABC TRANSPORTER, PERMEASE PROTEIN"/>
    <property type="match status" value="1"/>
</dbReference>
<gene>
    <name evidence="7" type="ORF">AUP44_13435</name>
</gene>
<dbReference type="Pfam" id="PF02653">
    <property type="entry name" value="BPD_transp_2"/>
    <property type="match status" value="1"/>
</dbReference>
<comment type="caution">
    <text evidence="7">The sequence shown here is derived from an EMBL/GenBank/DDBJ whole genome shotgun (WGS) entry which is preliminary data.</text>
</comment>
<organism evidence="7 8">
    <name type="scientific">Tistrella mobilis</name>
    <dbReference type="NCBI Taxonomy" id="171437"/>
    <lineage>
        <taxon>Bacteria</taxon>
        <taxon>Pseudomonadati</taxon>
        <taxon>Pseudomonadota</taxon>
        <taxon>Alphaproteobacteria</taxon>
        <taxon>Geminicoccales</taxon>
        <taxon>Geminicoccaceae</taxon>
        <taxon>Tistrella</taxon>
    </lineage>
</organism>
<dbReference type="GO" id="GO:0005886">
    <property type="term" value="C:plasma membrane"/>
    <property type="evidence" value="ECO:0007669"/>
    <property type="project" value="UniProtKB-SubCell"/>
</dbReference>
<feature type="transmembrane region" description="Helical" evidence="6">
    <location>
        <begin position="109"/>
        <end position="129"/>
    </location>
</feature>
<dbReference type="PANTHER" id="PTHR47089:SF1">
    <property type="entry name" value="GUANOSINE ABC TRANSPORTER PERMEASE PROTEIN NUPP"/>
    <property type="match status" value="1"/>
</dbReference>
<keyword evidence="5 6" id="KW-0472">Membrane</keyword>
<dbReference type="EMBL" id="LPZR01000200">
    <property type="protein sequence ID" value="KYO50397.1"/>
    <property type="molecule type" value="Genomic_DNA"/>
</dbReference>
<evidence type="ECO:0000256" key="6">
    <source>
        <dbReference type="SAM" id="Phobius"/>
    </source>
</evidence>
<protein>
    <recommendedName>
        <fullName evidence="9">ABC transporter permease</fullName>
    </recommendedName>
</protein>
<dbReference type="OrthoDB" id="45037at2"/>
<dbReference type="CDD" id="cd06580">
    <property type="entry name" value="TM_PBP1_transp_TpRbsC_like"/>
    <property type="match status" value="1"/>
</dbReference>
<keyword evidence="2" id="KW-1003">Cell membrane</keyword>
<feature type="transmembrane region" description="Helical" evidence="6">
    <location>
        <begin position="279"/>
        <end position="301"/>
    </location>
</feature>
<evidence type="ECO:0000256" key="1">
    <source>
        <dbReference type="ARBA" id="ARBA00004651"/>
    </source>
</evidence>
<keyword evidence="3 6" id="KW-0812">Transmembrane</keyword>
<evidence type="ECO:0000256" key="4">
    <source>
        <dbReference type="ARBA" id="ARBA00022989"/>
    </source>
</evidence>
<evidence type="ECO:0000313" key="8">
    <source>
        <dbReference type="Proteomes" id="UP000075787"/>
    </source>
</evidence>
<feature type="transmembrane region" description="Helical" evidence="6">
    <location>
        <begin position="313"/>
        <end position="335"/>
    </location>
</feature>
<name>A0A162K3A8_9PROT</name>
<dbReference type="GO" id="GO:0022857">
    <property type="term" value="F:transmembrane transporter activity"/>
    <property type="evidence" value="ECO:0007669"/>
    <property type="project" value="InterPro"/>
</dbReference>
<evidence type="ECO:0000256" key="2">
    <source>
        <dbReference type="ARBA" id="ARBA00022475"/>
    </source>
</evidence>
<accession>A0A162K3A8</accession>
<evidence type="ECO:0000256" key="5">
    <source>
        <dbReference type="ARBA" id="ARBA00023136"/>
    </source>
</evidence>
<reference evidence="7 8" key="1">
    <citation type="submission" date="2015-12" db="EMBL/GenBank/DDBJ databases">
        <title>Genome sequence of Tistrella mobilis MCCC 1A02139.</title>
        <authorList>
            <person name="Lu L."/>
            <person name="Lai Q."/>
            <person name="Shao Z."/>
            <person name="Qian P."/>
        </authorList>
    </citation>
    <scope>NUCLEOTIDE SEQUENCE [LARGE SCALE GENOMIC DNA]</scope>
    <source>
        <strain evidence="7 8">MCCC 1A02139</strain>
    </source>
</reference>
<dbReference type="RefSeq" id="WP_062768288.1">
    <property type="nucleotide sequence ID" value="NZ_CP121045.1"/>
</dbReference>
<dbReference type="Proteomes" id="UP000075787">
    <property type="component" value="Unassembled WGS sequence"/>
</dbReference>
<sequence>MSPARLLKGAAVPVGAVVLALAAGALLVAATGGDPVDLGAQIVDRVLLDYWGLSDLLSRMSPLLLAGIAVAIPLRAGLYNVGAEGQIYMGGLFATVVALNLPAGVPMPVAVLAASLAGAAGGALWAGIAGVLKARRGIDEVVTTLLMNYVALNLISYAASGPLKAPGAPYPYSPEIPEASFLPLLMADTEAHLGVVVGLLVAVLARFALGRTAWGYGVEVAGKSPGAATYAGIAVGRTTVIAFALGGAAAGLAGAFEVIGLKHRLYANFAAGYGYDGLVVAFLAAGDPVWSVISAAFMALLRTAVTTLKSAGLDATAVTIVQGLIVLFAASGLALQRYGAFDRLFARRRRPAAAAAGSGAVS</sequence>
<evidence type="ECO:0000256" key="3">
    <source>
        <dbReference type="ARBA" id="ARBA00022692"/>
    </source>
</evidence>
<feature type="transmembrane region" description="Helical" evidence="6">
    <location>
        <begin position="191"/>
        <end position="209"/>
    </location>
</feature>
<feature type="transmembrane region" description="Helical" evidence="6">
    <location>
        <begin position="230"/>
        <end position="259"/>
    </location>
</feature>
<evidence type="ECO:0000313" key="7">
    <source>
        <dbReference type="EMBL" id="KYO50397.1"/>
    </source>
</evidence>
<feature type="transmembrane region" description="Helical" evidence="6">
    <location>
        <begin position="56"/>
        <end position="74"/>
    </location>
</feature>
<dbReference type="InterPro" id="IPR001851">
    <property type="entry name" value="ABC_transp_permease"/>
</dbReference>
<dbReference type="AlphaFoldDB" id="A0A162K3A8"/>
<dbReference type="GeneID" id="97242722"/>